<keyword evidence="1" id="KW-0732">Signal</keyword>
<reference evidence="2" key="1">
    <citation type="submission" date="2022-04" db="EMBL/GenBank/DDBJ databases">
        <title>Lysobacter sp. CAU 1642 isolated from sea sand.</title>
        <authorList>
            <person name="Kim W."/>
        </authorList>
    </citation>
    <scope>NUCLEOTIDE SEQUENCE</scope>
    <source>
        <strain evidence="2">CAU 1642</strain>
    </source>
</reference>
<comment type="caution">
    <text evidence="2">The sequence shown here is derived from an EMBL/GenBank/DDBJ whole genome shotgun (WGS) entry which is preliminary data.</text>
</comment>
<protein>
    <submittedName>
        <fullName evidence="2">Uncharacterized protein</fullName>
    </submittedName>
</protein>
<name>A0ABT0GLY7_9GAMM</name>
<feature type="signal peptide" evidence="1">
    <location>
        <begin position="1"/>
        <end position="20"/>
    </location>
</feature>
<dbReference type="RefSeq" id="WP_248211386.1">
    <property type="nucleotide sequence ID" value="NZ_JALNMH010000018.1"/>
</dbReference>
<dbReference type="Proteomes" id="UP001431449">
    <property type="component" value="Unassembled WGS sequence"/>
</dbReference>
<evidence type="ECO:0000256" key="1">
    <source>
        <dbReference type="SAM" id="SignalP"/>
    </source>
</evidence>
<evidence type="ECO:0000313" key="2">
    <source>
        <dbReference type="EMBL" id="MCK7595438.1"/>
    </source>
</evidence>
<sequence>MKKKILFGALFAMASLPAFAQGDVLTLDEIVDATGMKKAEVLLMLGAKSNNHYYLTSEFRVSQEFKKAIKEAGLVLEQRRDESGRLVTVVLRQNHHA</sequence>
<organism evidence="2 3">
    <name type="scientific">Pseudomarimonas salicorniae</name>
    <dbReference type="NCBI Taxonomy" id="2933270"/>
    <lineage>
        <taxon>Bacteria</taxon>
        <taxon>Pseudomonadati</taxon>
        <taxon>Pseudomonadota</taxon>
        <taxon>Gammaproteobacteria</taxon>
        <taxon>Lysobacterales</taxon>
        <taxon>Lysobacteraceae</taxon>
        <taxon>Pseudomarimonas</taxon>
    </lineage>
</organism>
<dbReference type="EMBL" id="JALNMH010000018">
    <property type="protein sequence ID" value="MCK7595438.1"/>
    <property type="molecule type" value="Genomic_DNA"/>
</dbReference>
<proteinExistence type="predicted"/>
<gene>
    <name evidence="2" type="ORF">M0G41_17400</name>
</gene>
<keyword evidence="3" id="KW-1185">Reference proteome</keyword>
<evidence type="ECO:0000313" key="3">
    <source>
        <dbReference type="Proteomes" id="UP001431449"/>
    </source>
</evidence>
<feature type="chain" id="PRO_5045838308" evidence="1">
    <location>
        <begin position="21"/>
        <end position="97"/>
    </location>
</feature>
<accession>A0ABT0GLY7</accession>